<dbReference type="KEGG" id="rlc:K227x_40320"/>
<gene>
    <name evidence="2" type="ORF">K227x_40320</name>
</gene>
<evidence type="ECO:0000313" key="3">
    <source>
        <dbReference type="Proteomes" id="UP000318538"/>
    </source>
</evidence>
<dbReference type="RefSeq" id="WP_246145918.1">
    <property type="nucleotide sequence ID" value="NZ_CP036525.1"/>
</dbReference>
<proteinExistence type="predicted"/>
<reference evidence="2 3" key="1">
    <citation type="submission" date="2019-02" db="EMBL/GenBank/DDBJ databases">
        <title>Deep-cultivation of Planctomycetes and their phenomic and genomic characterization uncovers novel biology.</title>
        <authorList>
            <person name="Wiegand S."/>
            <person name="Jogler M."/>
            <person name="Boedeker C."/>
            <person name="Pinto D."/>
            <person name="Vollmers J."/>
            <person name="Rivas-Marin E."/>
            <person name="Kohn T."/>
            <person name="Peeters S.H."/>
            <person name="Heuer A."/>
            <person name="Rast P."/>
            <person name="Oberbeckmann S."/>
            <person name="Bunk B."/>
            <person name="Jeske O."/>
            <person name="Meyerdierks A."/>
            <person name="Storesund J.E."/>
            <person name="Kallscheuer N."/>
            <person name="Luecker S."/>
            <person name="Lage O.M."/>
            <person name="Pohl T."/>
            <person name="Merkel B.J."/>
            <person name="Hornburger P."/>
            <person name="Mueller R.-W."/>
            <person name="Bruemmer F."/>
            <person name="Labrenz M."/>
            <person name="Spormann A.M."/>
            <person name="Op den Camp H."/>
            <person name="Overmann J."/>
            <person name="Amann R."/>
            <person name="Jetten M.S.M."/>
            <person name="Mascher T."/>
            <person name="Medema M.H."/>
            <person name="Devos D.P."/>
            <person name="Kaster A.-K."/>
            <person name="Ovreas L."/>
            <person name="Rohde M."/>
            <person name="Galperin M.Y."/>
            <person name="Jogler C."/>
        </authorList>
    </citation>
    <scope>NUCLEOTIDE SEQUENCE [LARGE SCALE GENOMIC DNA]</scope>
    <source>
        <strain evidence="2 3">K22_7</strain>
    </source>
</reference>
<protein>
    <submittedName>
        <fullName evidence="2">Uncharacterized protein</fullName>
    </submittedName>
</protein>
<evidence type="ECO:0000313" key="2">
    <source>
        <dbReference type="EMBL" id="QDT05631.1"/>
    </source>
</evidence>
<evidence type="ECO:0000256" key="1">
    <source>
        <dbReference type="SAM" id="MobiDB-lite"/>
    </source>
</evidence>
<accession>A0A517NES8</accession>
<dbReference type="EMBL" id="CP036525">
    <property type="protein sequence ID" value="QDT05631.1"/>
    <property type="molecule type" value="Genomic_DNA"/>
</dbReference>
<dbReference type="Proteomes" id="UP000318538">
    <property type="component" value="Chromosome"/>
</dbReference>
<dbReference type="AlphaFoldDB" id="A0A517NES8"/>
<feature type="region of interest" description="Disordered" evidence="1">
    <location>
        <begin position="101"/>
        <end position="121"/>
    </location>
</feature>
<sequence length="121" mass="13449">MSSQPQANLAADGFCRIDNAIDQTTVDELISSCEAAFADDHDQQRARSSRGHVYAARNLLDTVPRLRIFWQSGPIGQLLQMQLGSGFGLVRVLYHLRKRGRRTGHAASDQSLQLRVDTGNR</sequence>
<name>A0A517NES8_9BACT</name>
<feature type="compositionally biased region" description="Polar residues" evidence="1">
    <location>
        <begin position="108"/>
        <end position="121"/>
    </location>
</feature>
<dbReference type="Gene3D" id="2.60.120.620">
    <property type="entry name" value="q2cbj1_9rhob like domain"/>
    <property type="match status" value="1"/>
</dbReference>
<keyword evidence="3" id="KW-1185">Reference proteome</keyword>
<organism evidence="2 3">
    <name type="scientific">Rubripirellula lacrimiformis</name>
    <dbReference type="NCBI Taxonomy" id="1930273"/>
    <lineage>
        <taxon>Bacteria</taxon>
        <taxon>Pseudomonadati</taxon>
        <taxon>Planctomycetota</taxon>
        <taxon>Planctomycetia</taxon>
        <taxon>Pirellulales</taxon>
        <taxon>Pirellulaceae</taxon>
        <taxon>Rubripirellula</taxon>
    </lineage>
</organism>